<dbReference type="GO" id="GO:0051258">
    <property type="term" value="P:protein polymerization"/>
    <property type="evidence" value="ECO:0007669"/>
    <property type="project" value="UniProtKB-UniRule"/>
</dbReference>
<dbReference type="InterPro" id="IPR037103">
    <property type="entry name" value="Tubulin/FtsZ-like_C"/>
</dbReference>
<evidence type="ECO:0000256" key="2">
    <source>
        <dbReference type="ARBA" id="ARBA00022490"/>
    </source>
</evidence>
<keyword evidence="2 8" id="KW-0963">Cytoplasm</keyword>
<dbReference type="GO" id="GO:0005525">
    <property type="term" value="F:GTP binding"/>
    <property type="evidence" value="ECO:0007669"/>
    <property type="project" value="UniProtKB-UniRule"/>
</dbReference>
<feature type="binding site" evidence="8">
    <location>
        <position position="139"/>
    </location>
    <ligand>
        <name>GTP</name>
        <dbReference type="ChEBI" id="CHEBI:37565"/>
    </ligand>
</feature>
<keyword evidence="6 8" id="KW-0717">Septation</keyword>
<dbReference type="Proteomes" id="UP000501676">
    <property type="component" value="Chromosome"/>
</dbReference>
<dbReference type="AlphaFoldDB" id="A0A6G7B6G3"/>
<dbReference type="Pfam" id="PF00091">
    <property type="entry name" value="Tubulin"/>
    <property type="match status" value="1"/>
</dbReference>
<evidence type="ECO:0000256" key="4">
    <source>
        <dbReference type="ARBA" id="ARBA00022741"/>
    </source>
</evidence>
<feature type="domain" description="Tubulin/FtsZ GTPase" evidence="12">
    <location>
        <begin position="13"/>
        <end position="205"/>
    </location>
</feature>
<dbReference type="EMBL" id="CP049228">
    <property type="protein sequence ID" value="QIH23961.1"/>
    <property type="molecule type" value="Genomic_DNA"/>
</dbReference>
<dbReference type="FunFam" id="3.40.50.1440:FF:000023">
    <property type="entry name" value="Cell division protein FtsZ"/>
    <property type="match status" value="1"/>
</dbReference>
<dbReference type="PROSITE" id="PS01135">
    <property type="entry name" value="FTSZ_2"/>
    <property type="match status" value="1"/>
</dbReference>
<keyword evidence="5 8" id="KW-0342">GTP-binding</keyword>
<dbReference type="InterPro" id="IPR024757">
    <property type="entry name" value="FtsZ_C"/>
</dbReference>
<accession>A0A6G7B6G3</accession>
<dbReference type="PRINTS" id="PR00423">
    <property type="entry name" value="CELLDVISFTSZ"/>
</dbReference>
<protein>
    <recommendedName>
        <fullName evidence="8 9">Cell division protein FtsZ</fullName>
    </recommendedName>
</protein>
<evidence type="ECO:0000259" key="13">
    <source>
        <dbReference type="SMART" id="SM00865"/>
    </source>
</evidence>
<dbReference type="GO" id="GO:0000917">
    <property type="term" value="P:division septum assembly"/>
    <property type="evidence" value="ECO:0007669"/>
    <property type="project" value="UniProtKB-KW"/>
</dbReference>
<dbReference type="PANTHER" id="PTHR30314">
    <property type="entry name" value="CELL DIVISION PROTEIN FTSZ-RELATED"/>
    <property type="match status" value="1"/>
</dbReference>
<evidence type="ECO:0000256" key="3">
    <source>
        <dbReference type="ARBA" id="ARBA00022618"/>
    </source>
</evidence>
<evidence type="ECO:0000256" key="5">
    <source>
        <dbReference type="ARBA" id="ARBA00023134"/>
    </source>
</evidence>
<comment type="subcellular location">
    <subcellularLocation>
        <location evidence="8">Cytoplasm</location>
    </subcellularLocation>
    <text evidence="8">Assembles at midcell at the inner surface of the cytoplasmic membrane.</text>
</comment>
<dbReference type="GeneID" id="93221631"/>
<reference evidence="14 15" key="1">
    <citation type="submission" date="2020-02" db="EMBL/GenBank/DDBJ databases">
        <title>Complete genome sequences of six Lactobacillus iners strains isolated from the human vagina.</title>
        <authorList>
            <person name="France M.T."/>
            <person name="Rutt L."/>
            <person name="Narina S."/>
            <person name="Arbaugh S."/>
            <person name="Humphrys M.S."/>
            <person name="Ma B."/>
            <person name="Hayward M.R."/>
            <person name="Relman D."/>
            <person name="Kwon D.S."/>
            <person name="Ravel J."/>
        </authorList>
    </citation>
    <scope>NUCLEOTIDE SEQUENCE [LARGE SCALE GENOMIC DNA]</scope>
    <source>
        <strain evidence="14 15">C0210C1</strain>
    </source>
</reference>
<dbReference type="GO" id="GO:0003924">
    <property type="term" value="F:GTPase activity"/>
    <property type="evidence" value="ECO:0007669"/>
    <property type="project" value="UniProtKB-UniRule"/>
</dbReference>
<dbReference type="CDD" id="cd02201">
    <property type="entry name" value="FtsZ_type1"/>
    <property type="match status" value="1"/>
</dbReference>
<comment type="subunit">
    <text evidence="8">Homodimer. Polymerizes to form a dynamic ring structure in a strictly GTP-dependent manner. Interacts directly with several other division proteins.</text>
</comment>
<name>A0A6G7B6G3_9LACO</name>
<dbReference type="GO" id="GO:0005737">
    <property type="term" value="C:cytoplasm"/>
    <property type="evidence" value="ECO:0007669"/>
    <property type="project" value="UniProtKB-SubCell"/>
</dbReference>
<evidence type="ECO:0000256" key="1">
    <source>
        <dbReference type="ARBA" id="ARBA00009690"/>
    </source>
</evidence>
<evidence type="ECO:0000256" key="6">
    <source>
        <dbReference type="ARBA" id="ARBA00023210"/>
    </source>
</evidence>
<dbReference type="Gene3D" id="3.40.50.1440">
    <property type="entry name" value="Tubulin/FtsZ, GTPase domain"/>
    <property type="match status" value="1"/>
</dbReference>
<feature type="binding site" evidence="8">
    <location>
        <position position="187"/>
    </location>
    <ligand>
        <name>GTP</name>
        <dbReference type="ChEBI" id="CHEBI:37565"/>
    </ligand>
</feature>
<proteinExistence type="inferred from homology"/>
<dbReference type="SUPFAM" id="SSF52490">
    <property type="entry name" value="Tubulin nucleotide-binding domain-like"/>
    <property type="match status" value="1"/>
</dbReference>
<sequence length="420" mass="44708">MDFNFDSDNKSAVIKVIGVGGAGGNAVNRMIDEGVQGVSFIAANTDVQALNSNKAENKIQLGPKLTRGLGAGSHPEVGQKAAEESQQTIEEALKGADMIFITAGMGGGTGTGAAPVIAKIARETGALTVGVVTRPFTFEGPKRSKDAAEGISQLKQYVDTLVIIANNRLLEMVDKKTPMMDAFKEADNVLRQGVQGISDLITSTDYVNLDFADVKTVMENQGSALMGIGRASGENRTVEATKMAISSPLLEVSIDGAKQVLLNITGGPDLTLFEAQDASDIVSKTAGDDVNIIFGTSINANMGDEVVVTVIATGIDNKQDNHQNVTKAKLNKESVESSTANKAVTPADTQKDGNVAKPDMLFDPTSIWKQDKTSSNRVQEKVKGDSWTPFSKSEQQDVLDVETNLDDENDIPFFKHRQNN</sequence>
<dbReference type="InterPro" id="IPR018316">
    <property type="entry name" value="Tubulin/FtsZ_2-layer-sand-dom"/>
</dbReference>
<feature type="binding site" evidence="8">
    <location>
        <begin position="21"/>
        <end position="25"/>
    </location>
    <ligand>
        <name>GTP</name>
        <dbReference type="ChEBI" id="CHEBI:37565"/>
    </ligand>
</feature>
<dbReference type="InterPro" id="IPR020805">
    <property type="entry name" value="Cell_div_FtsZ_CS"/>
</dbReference>
<dbReference type="PANTHER" id="PTHR30314:SF3">
    <property type="entry name" value="MITOCHONDRIAL DIVISION PROTEIN FSZA"/>
    <property type="match status" value="1"/>
</dbReference>
<dbReference type="RefSeq" id="WP_006729180.1">
    <property type="nucleotide sequence ID" value="NZ_CABKQA010000001.1"/>
</dbReference>
<evidence type="ECO:0000256" key="7">
    <source>
        <dbReference type="ARBA" id="ARBA00023306"/>
    </source>
</evidence>
<dbReference type="GO" id="GO:0032153">
    <property type="term" value="C:cell division site"/>
    <property type="evidence" value="ECO:0007669"/>
    <property type="project" value="UniProtKB-UniRule"/>
</dbReference>
<feature type="region of interest" description="Disordered" evidence="11">
    <location>
        <begin position="371"/>
        <end position="398"/>
    </location>
</feature>
<keyword evidence="7 8" id="KW-0131">Cell cycle</keyword>
<evidence type="ECO:0000313" key="14">
    <source>
        <dbReference type="EMBL" id="QIH23961.1"/>
    </source>
</evidence>
<dbReference type="InterPro" id="IPR003008">
    <property type="entry name" value="Tubulin_FtsZ_GTPase"/>
</dbReference>
<dbReference type="InterPro" id="IPR008280">
    <property type="entry name" value="Tub_FtsZ_C"/>
</dbReference>
<evidence type="ECO:0000256" key="8">
    <source>
        <dbReference type="HAMAP-Rule" id="MF_00909"/>
    </source>
</evidence>
<dbReference type="PROSITE" id="PS01134">
    <property type="entry name" value="FTSZ_1"/>
    <property type="match status" value="1"/>
</dbReference>
<dbReference type="InterPro" id="IPR045061">
    <property type="entry name" value="FtsZ/CetZ"/>
</dbReference>
<organism evidence="14 15">
    <name type="scientific">Lactobacillus iners</name>
    <dbReference type="NCBI Taxonomy" id="147802"/>
    <lineage>
        <taxon>Bacteria</taxon>
        <taxon>Bacillati</taxon>
        <taxon>Bacillota</taxon>
        <taxon>Bacilli</taxon>
        <taxon>Lactobacillales</taxon>
        <taxon>Lactobacillaceae</taxon>
        <taxon>Lactobacillus</taxon>
    </lineage>
</organism>
<dbReference type="InterPro" id="IPR000158">
    <property type="entry name" value="Cell_div_FtsZ"/>
</dbReference>
<evidence type="ECO:0000256" key="9">
    <source>
        <dbReference type="NCBIfam" id="TIGR00065"/>
    </source>
</evidence>
<dbReference type="SMART" id="SM00864">
    <property type="entry name" value="Tubulin"/>
    <property type="match status" value="1"/>
</dbReference>
<keyword evidence="4 8" id="KW-0547">Nucleotide-binding</keyword>
<comment type="function">
    <text evidence="8 10">Essential cell division protein that forms a contractile ring structure (Z ring) at the future cell division site. The regulation of the ring assembly controls the timing and the location of cell division. One of the functions of the FtsZ ring is to recruit other cell division proteins to the septum to produce a new cell wall between the dividing cells. Binds GTP and shows GTPase activity.</text>
</comment>
<feature type="binding site" evidence="8">
    <location>
        <begin position="108"/>
        <end position="110"/>
    </location>
    <ligand>
        <name>GTP</name>
        <dbReference type="ChEBI" id="CHEBI:37565"/>
    </ligand>
</feature>
<dbReference type="Pfam" id="PF12327">
    <property type="entry name" value="FtsZ_C"/>
    <property type="match status" value="1"/>
</dbReference>
<dbReference type="InterPro" id="IPR036525">
    <property type="entry name" value="Tubulin/FtsZ_GTPase_sf"/>
</dbReference>
<dbReference type="SUPFAM" id="SSF55307">
    <property type="entry name" value="Tubulin C-terminal domain-like"/>
    <property type="match status" value="1"/>
</dbReference>
<dbReference type="NCBIfam" id="TIGR00065">
    <property type="entry name" value="ftsZ"/>
    <property type="match status" value="1"/>
</dbReference>
<dbReference type="HAMAP" id="MF_00909">
    <property type="entry name" value="FtsZ"/>
    <property type="match status" value="1"/>
</dbReference>
<dbReference type="SMART" id="SM00865">
    <property type="entry name" value="Tubulin_C"/>
    <property type="match status" value="1"/>
</dbReference>
<keyword evidence="3 8" id="KW-0132">Cell division</keyword>
<comment type="similarity">
    <text evidence="1 8 10">Belongs to the FtsZ family.</text>
</comment>
<evidence type="ECO:0000256" key="11">
    <source>
        <dbReference type="SAM" id="MobiDB-lite"/>
    </source>
</evidence>
<evidence type="ECO:0000259" key="12">
    <source>
        <dbReference type="SMART" id="SM00864"/>
    </source>
</evidence>
<dbReference type="GO" id="GO:0043093">
    <property type="term" value="P:FtsZ-dependent cytokinesis"/>
    <property type="evidence" value="ECO:0007669"/>
    <property type="project" value="UniProtKB-UniRule"/>
</dbReference>
<feature type="compositionally biased region" description="Basic and acidic residues" evidence="11">
    <location>
        <begin position="371"/>
        <end position="384"/>
    </location>
</feature>
<gene>
    <name evidence="8 14" type="primary">ftsZ</name>
    <name evidence="14" type="ORF">G6Z83_04500</name>
</gene>
<feature type="domain" description="Tubulin/FtsZ 2-layer sandwich" evidence="13">
    <location>
        <begin position="207"/>
        <end position="324"/>
    </location>
</feature>
<dbReference type="Gene3D" id="3.30.1330.20">
    <property type="entry name" value="Tubulin/FtsZ, C-terminal domain"/>
    <property type="match status" value="1"/>
</dbReference>
<feature type="binding site" evidence="8">
    <location>
        <position position="143"/>
    </location>
    <ligand>
        <name>GTP</name>
        <dbReference type="ChEBI" id="CHEBI:37565"/>
    </ligand>
</feature>
<evidence type="ECO:0000313" key="15">
    <source>
        <dbReference type="Proteomes" id="UP000501676"/>
    </source>
</evidence>
<feature type="region of interest" description="Disordered" evidence="11">
    <location>
        <begin position="334"/>
        <end position="355"/>
    </location>
</feature>
<evidence type="ECO:0000256" key="10">
    <source>
        <dbReference type="RuleBase" id="RU000631"/>
    </source>
</evidence>